<name>A6GAD1_9BACT</name>
<sequence length="550" mass="58963">MSSSAEGDLPGERAPAPGSKAAGFGAYLGVVVLGLGLGLSACSKPPSMPGAGVDDTEVAPLPATAEGAAEPSPVDPADADADEVLPAYTPEALAARVTAQLAFLDEDELFEDEQGRPLAPKLPAPKEGDAPAPGSVEDDLLAALPGSSGMGMGGGEGGDPAVVNGNALGLYVPIEEPAAGDSLAHFHQALRDLKAGRDADGKVRLAIYGASHTQADVYPGYMRVYFQERFGDGGPGFIATTKINKWHRYADWSIEQTKGWKVEHAQRSTARKDGLYGLIGVSGSSSSKRDRTKLKPRSAYPRASQYELFFLRQPDGGTAKLYVDGKKLGVVDTDSKTGDYTAGYHPFSLDAETGHELELRVVGDGEVRLFGVAMEREQPGVVVDTLGISGTRAANMLKWNEQVWSDTFSHRQPDLWTMFYGTNEATDENQPISAYRADLREVITRLQRAAPEASCLIIGPGDFPRQVEDGVWVPRPRVAAIIETQRDLAYEMGCGFWDALAFMGGVNSMHTWATAVPQMGSRDHIHFTRRGYVRLGMAVVDAMMADFDRE</sequence>
<feature type="region of interest" description="Disordered" evidence="1">
    <location>
        <begin position="116"/>
        <end position="158"/>
    </location>
</feature>
<proteinExistence type="predicted"/>
<protein>
    <recommendedName>
        <fullName evidence="2">SGNH hydrolase-type esterase domain-containing protein</fullName>
    </recommendedName>
</protein>
<dbReference type="EMBL" id="ABCS01000051">
    <property type="protein sequence ID" value="EDM77119.1"/>
    <property type="molecule type" value="Genomic_DNA"/>
</dbReference>
<feature type="domain" description="SGNH hydrolase-type esterase" evidence="2">
    <location>
        <begin position="367"/>
        <end position="532"/>
    </location>
</feature>
<reference evidence="3 4" key="1">
    <citation type="submission" date="2007-06" db="EMBL/GenBank/DDBJ databases">
        <authorList>
            <person name="Shimkets L."/>
            <person name="Ferriera S."/>
            <person name="Johnson J."/>
            <person name="Kravitz S."/>
            <person name="Beeson K."/>
            <person name="Sutton G."/>
            <person name="Rogers Y.-H."/>
            <person name="Friedman R."/>
            <person name="Frazier M."/>
            <person name="Venter J.C."/>
        </authorList>
    </citation>
    <scope>NUCLEOTIDE SEQUENCE [LARGE SCALE GENOMIC DNA]</scope>
    <source>
        <strain evidence="3 4">SIR-1</strain>
    </source>
</reference>
<dbReference type="eggNOG" id="COG2755">
    <property type="taxonomic scope" value="Bacteria"/>
</dbReference>
<dbReference type="Gene3D" id="3.40.50.1110">
    <property type="entry name" value="SGNH hydrolase"/>
    <property type="match status" value="1"/>
</dbReference>
<dbReference type="RefSeq" id="WP_006973673.1">
    <property type="nucleotide sequence ID" value="NZ_ABCS01000051.1"/>
</dbReference>
<evidence type="ECO:0000313" key="4">
    <source>
        <dbReference type="Proteomes" id="UP000005801"/>
    </source>
</evidence>
<evidence type="ECO:0000259" key="2">
    <source>
        <dbReference type="Pfam" id="PF13472"/>
    </source>
</evidence>
<feature type="region of interest" description="Disordered" evidence="1">
    <location>
        <begin position="43"/>
        <end position="77"/>
    </location>
</feature>
<dbReference type="Proteomes" id="UP000005801">
    <property type="component" value="Unassembled WGS sequence"/>
</dbReference>
<accession>A6GAD1</accession>
<dbReference type="OrthoDB" id="9810515at2"/>
<feature type="compositionally biased region" description="Gly residues" evidence="1">
    <location>
        <begin position="148"/>
        <end position="158"/>
    </location>
</feature>
<comment type="caution">
    <text evidence="3">The sequence shown here is derived from an EMBL/GenBank/DDBJ whole genome shotgun (WGS) entry which is preliminary data.</text>
</comment>
<gene>
    <name evidence="3" type="ORF">PPSIR1_30591</name>
</gene>
<dbReference type="AlphaFoldDB" id="A6GAD1"/>
<keyword evidence="4" id="KW-1185">Reference proteome</keyword>
<evidence type="ECO:0000256" key="1">
    <source>
        <dbReference type="SAM" id="MobiDB-lite"/>
    </source>
</evidence>
<evidence type="ECO:0000313" key="3">
    <source>
        <dbReference type="EMBL" id="EDM77119.1"/>
    </source>
</evidence>
<organism evidence="3 4">
    <name type="scientific">Plesiocystis pacifica SIR-1</name>
    <dbReference type="NCBI Taxonomy" id="391625"/>
    <lineage>
        <taxon>Bacteria</taxon>
        <taxon>Pseudomonadati</taxon>
        <taxon>Myxococcota</taxon>
        <taxon>Polyangia</taxon>
        <taxon>Nannocystales</taxon>
        <taxon>Nannocystaceae</taxon>
        <taxon>Plesiocystis</taxon>
    </lineage>
</organism>
<dbReference type="STRING" id="391625.PPSIR1_30591"/>
<dbReference type="Gene3D" id="2.60.120.1360">
    <property type="match status" value="1"/>
</dbReference>
<dbReference type="SUPFAM" id="SSF52266">
    <property type="entry name" value="SGNH hydrolase"/>
    <property type="match status" value="1"/>
</dbReference>
<dbReference type="GO" id="GO:0016788">
    <property type="term" value="F:hydrolase activity, acting on ester bonds"/>
    <property type="evidence" value="ECO:0007669"/>
    <property type="project" value="UniProtKB-ARBA"/>
</dbReference>
<dbReference type="InterPro" id="IPR036514">
    <property type="entry name" value="SGNH_hydro_sf"/>
</dbReference>
<dbReference type="InterPro" id="IPR013830">
    <property type="entry name" value="SGNH_hydro"/>
</dbReference>
<dbReference type="Pfam" id="PF13472">
    <property type="entry name" value="Lipase_GDSL_2"/>
    <property type="match status" value="1"/>
</dbReference>